<protein>
    <recommendedName>
        <fullName evidence="7">Phosphatidylglycerol--prolipoprotein diacylglyceryl transferase</fullName>
        <ecNumber evidence="7">2.5.1.145</ecNumber>
    </recommendedName>
</protein>
<dbReference type="HAMAP" id="MF_01147">
    <property type="entry name" value="Lgt"/>
    <property type="match status" value="1"/>
</dbReference>
<comment type="caution">
    <text evidence="8">The sequence shown here is derived from an EMBL/GenBank/DDBJ whole genome shotgun (WGS) entry which is preliminary data.</text>
</comment>
<evidence type="ECO:0000256" key="5">
    <source>
        <dbReference type="ARBA" id="ARBA00022989"/>
    </source>
</evidence>
<reference evidence="8 9" key="1">
    <citation type="submission" date="2018-10" db="EMBL/GenBank/DDBJ databases">
        <title>Genotypes and phenotypes of Enterococci isolated from broiler chickens.</title>
        <authorList>
            <person name="Muhammad A.R."/>
            <person name="Diarra M.S."/>
        </authorList>
    </citation>
    <scope>NUCLEOTIDE SEQUENCE [LARGE SCALE GENOMIC DNA]</scope>
    <source>
        <strain evidence="8 9">P7 C A21</strain>
    </source>
</reference>
<proteinExistence type="inferred from homology"/>
<dbReference type="RefSeq" id="WP_010821298.1">
    <property type="nucleotide sequence ID" value="NZ_AP027137.1"/>
</dbReference>
<accession>A0A1G1SFN6</accession>
<comment type="function">
    <text evidence="7">Catalyzes the transfer of the diacylglyceryl group from phosphatidylglycerol to the sulfhydryl group of the N-terminal cysteine of a prolipoprotein, the first step in the formation of mature lipoproteins.</text>
</comment>
<evidence type="ECO:0000256" key="3">
    <source>
        <dbReference type="ARBA" id="ARBA00022679"/>
    </source>
</evidence>
<feature type="transmembrane region" description="Helical" evidence="7">
    <location>
        <begin position="115"/>
        <end position="133"/>
    </location>
</feature>
<evidence type="ECO:0000256" key="6">
    <source>
        <dbReference type="ARBA" id="ARBA00023136"/>
    </source>
</evidence>
<dbReference type="EMBL" id="RKOR01000071">
    <property type="protein sequence ID" value="ROY45890.1"/>
    <property type="molecule type" value="Genomic_DNA"/>
</dbReference>
<keyword evidence="8" id="KW-0449">Lipoprotein</keyword>
<comment type="similarity">
    <text evidence="1 7">Belongs to the Lgt family.</text>
</comment>
<dbReference type="NCBIfam" id="TIGR00544">
    <property type="entry name" value="lgt"/>
    <property type="match status" value="1"/>
</dbReference>
<dbReference type="GO" id="GO:0005886">
    <property type="term" value="C:plasma membrane"/>
    <property type="evidence" value="ECO:0007669"/>
    <property type="project" value="UniProtKB-SubCell"/>
</dbReference>
<evidence type="ECO:0000313" key="9">
    <source>
        <dbReference type="Proteomes" id="UP000275941"/>
    </source>
</evidence>
<dbReference type="GO" id="GO:0042158">
    <property type="term" value="P:lipoprotein biosynthetic process"/>
    <property type="evidence" value="ECO:0007669"/>
    <property type="project" value="UniProtKB-UniRule"/>
</dbReference>
<evidence type="ECO:0000256" key="7">
    <source>
        <dbReference type="HAMAP-Rule" id="MF_01147"/>
    </source>
</evidence>
<sequence>MREPYDRVFISFGPFTIYWYAVFIVFGIIIGYFVANRRAKRAALPEDTIVDLLLYGLPVSIISARLYYVLFELPLYIDDPLSIFKIWEGGLAIHGGLIGAVLTGVIYCKKKHLSFWNVADVVAPSIVIGQIIGRWGNFMNQEAYGEIVDIEFLQSLKLPSFIIDQMYIDGAYHHPTFLYESLWNIGVLIILLLVSRNRMFFGQIFLIYLSLYSVGRFWIEGLRTDSLMLTANLRMAQVLSIVLLIGSILTYIYLKKSKEEDLHGSIT</sequence>
<dbReference type="Pfam" id="PF01790">
    <property type="entry name" value="LGT"/>
    <property type="match status" value="1"/>
</dbReference>
<evidence type="ECO:0000313" key="8">
    <source>
        <dbReference type="EMBL" id="ROY45890.1"/>
    </source>
</evidence>
<dbReference type="UniPathway" id="UPA00664"/>
<organism evidence="8 9">
    <name type="scientific">Enterococcus faecalis</name>
    <name type="common">Streptococcus faecalis</name>
    <dbReference type="NCBI Taxonomy" id="1351"/>
    <lineage>
        <taxon>Bacteria</taxon>
        <taxon>Bacillati</taxon>
        <taxon>Bacillota</taxon>
        <taxon>Bacilli</taxon>
        <taxon>Lactobacillales</taxon>
        <taxon>Enterococcaceae</taxon>
        <taxon>Enterococcus</taxon>
    </lineage>
</organism>
<dbReference type="AlphaFoldDB" id="A0A1G1SFN6"/>
<gene>
    <name evidence="7" type="primary">lgt</name>
    <name evidence="8" type="ORF">EGW70_15345</name>
</gene>
<dbReference type="PANTHER" id="PTHR30589">
    <property type="entry name" value="PROLIPOPROTEIN DIACYLGLYCERYL TRANSFERASE"/>
    <property type="match status" value="1"/>
</dbReference>
<dbReference type="InterPro" id="IPR001640">
    <property type="entry name" value="Lgt"/>
</dbReference>
<keyword evidence="2 7" id="KW-1003">Cell membrane</keyword>
<keyword evidence="3 7" id="KW-0808">Transferase</keyword>
<name>A0A1G1SFN6_ENTFL</name>
<keyword evidence="5 7" id="KW-1133">Transmembrane helix</keyword>
<keyword evidence="6 7" id="KW-0472">Membrane</keyword>
<dbReference type="PROSITE" id="PS01311">
    <property type="entry name" value="LGT"/>
    <property type="match status" value="1"/>
</dbReference>
<dbReference type="Proteomes" id="UP000275941">
    <property type="component" value="Unassembled WGS sequence"/>
</dbReference>
<evidence type="ECO:0000256" key="4">
    <source>
        <dbReference type="ARBA" id="ARBA00022692"/>
    </source>
</evidence>
<evidence type="ECO:0000256" key="2">
    <source>
        <dbReference type="ARBA" id="ARBA00022475"/>
    </source>
</evidence>
<dbReference type="OrthoDB" id="871140at2"/>
<keyword evidence="4 7" id="KW-0812">Transmembrane</keyword>
<feature type="transmembrane region" description="Helical" evidence="7">
    <location>
        <begin position="17"/>
        <end position="36"/>
    </location>
</feature>
<dbReference type="PANTHER" id="PTHR30589:SF0">
    <property type="entry name" value="PHOSPHATIDYLGLYCEROL--PROLIPOPROTEIN DIACYLGLYCERYL TRANSFERASE"/>
    <property type="match status" value="1"/>
</dbReference>
<feature type="transmembrane region" description="Helical" evidence="7">
    <location>
        <begin position="91"/>
        <end position="108"/>
    </location>
</feature>
<dbReference type="EC" id="2.5.1.145" evidence="7"/>
<feature type="transmembrane region" description="Helical" evidence="7">
    <location>
        <begin position="176"/>
        <end position="194"/>
    </location>
</feature>
<evidence type="ECO:0000256" key="1">
    <source>
        <dbReference type="ARBA" id="ARBA00007150"/>
    </source>
</evidence>
<dbReference type="GO" id="GO:0008961">
    <property type="term" value="F:phosphatidylglycerol-prolipoprotein diacylglyceryl transferase activity"/>
    <property type="evidence" value="ECO:0007669"/>
    <property type="project" value="UniProtKB-UniRule"/>
</dbReference>
<comment type="subcellular location">
    <subcellularLocation>
        <location evidence="7">Cell membrane</location>
        <topology evidence="7">Multi-pass membrane protein</topology>
    </subcellularLocation>
</comment>
<comment type="pathway">
    <text evidence="7">Protein modification; lipoprotein biosynthesis (diacylglyceryl transfer).</text>
</comment>
<feature type="binding site" evidence="7">
    <location>
        <position position="134"/>
    </location>
    <ligand>
        <name>a 1,2-diacyl-sn-glycero-3-phospho-(1'-sn-glycerol)</name>
        <dbReference type="ChEBI" id="CHEBI:64716"/>
    </ligand>
</feature>
<keyword evidence="8" id="KW-0328">Glycosyltransferase</keyword>
<feature type="transmembrane region" description="Helical" evidence="7">
    <location>
        <begin position="201"/>
        <end position="219"/>
    </location>
</feature>
<feature type="transmembrane region" description="Helical" evidence="7">
    <location>
        <begin position="231"/>
        <end position="254"/>
    </location>
</feature>
<comment type="catalytic activity">
    <reaction evidence="7">
        <text>L-cysteinyl-[prolipoprotein] + a 1,2-diacyl-sn-glycero-3-phospho-(1'-sn-glycerol) = an S-1,2-diacyl-sn-glyceryl-L-cysteinyl-[prolipoprotein] + sn-glycerol 1-phosphate + H(+)</text>
        <dbReference type="Rhea" id="RHEA:56712"/>
        <dbReference type="Rhea" id="RHEA-COMP:14679"/>
        <dbReference type="Rhea" id="RHEA-COMP:14680"/>
        <dbReference type="ChEBI" id="CHEBI:15378"/>
        <dbReference type="ChEBI" id="CHEBI:29950"/>
        <dbReference type="ChEBI" id="CHEBI:57685"/>
        <dbReference type="ChEBI" id="CHEBI:64716"/>
        <dbReference type="ChEBI" id="CHEBI:140658"/>
        <dbReference type="EC" id="2.5.1.145"/>
    </reaction>
</comment>
<feature type="transmembrane region" description="Helical" evidence="7">
    <location>
        <begin position="48"/>
        <end position="71"/>
    </location>
</feature>